<sequence length="60" mass="7273">MCIFLFRGKSHAKIHQLHDSFIDKEYNKYVTLKSEELKSAIDRYVDMYWDNIFNWRLSGA</sequence>
<name>A0A370FZU9_GLULI</name>
<dbReference type="EMBL" id="QQAW01000012">
    <property type="protein sequence ID" value="RDI36159.1"/>
    <property type="molecule type" value="Genomic_DNA"/>
</dbReference>
<organism evidence="1 2">
    <name type="scientific">Gluconacetobacter liquefaciens</name>
    <name type="common">Acetobacter liquefaciens</name>
    <dbReference type="NCBI Taxonomy" id="89584"/>
    <lineage>
        <taxon>Bacteria</taxon>
        <taxon>Pseudomonadati</taxon>
        <taxon>Pseudomonadota</taxon>
        <taxon>Alphaproteobacteria</taxon>
        <taxon>Acetobacterales</taxon>
        <taxon>Acetobacteraceae</taxon>
        <taxon>Gluconacetobacter</taxon>
    </lineage>
</organism>
<keyword evidence="2" id="KW-1185">Reference proteome</keyword>
<dbReference type="Proteomes" id="UP000254958">
    <property type="component" value="Unassembled WGS sequence"/>
</dbReference>
<evidence type="ECO:0000313" key="1">
    <source>
        <dbReference type="EMBL" id="RDI36159.1"/>
    </source>
</evidence>
<evidence type="ECO:0000313" key="2">
    <source>
        <dbReference type="Proteomes" id="UP000254958"/>
    </source>
</evidence>
<comment type="caution">
    <text evidence="1">The sequence shown here is derived from an EMBL/GenBank/DDBJ whole genome shotgun (WGS) entry which is preliminary data.</text>
</comment>
<protein>
    <submittedName>
        <fullName evidence="1">Uncharacterized protein</fullName>
    </submittedName>
</protein>
<dbReference type="AlphaFoldDB" id="A0A370FZU9"/>
<proteinExistence type="predicted"/>
<reference evidence="1 2" key="1">
    <citation type="submission" date="2018-07" db="EMBL/GenBank/DDBJ databases">
        <title>Genomic Encyclopedia of Type Strains, Phase IV (KMG-IV): sequencing the most valuable type-strain genomes for metagenomic binning, comparative biology and taxonomic classification.</title>
        <authorList>
            <person name="Goeker M."/>
        </authorList>
    </citation>
    <scope>NUCLEOTIDE SEQUENCE [LARGE SCALE GENOMIC DNA]</scope>
    <source>
        <strain evidence="1 2">DSM 5603</strain>
    </source>
</reference>
<gene>
    <name evidence="1" type="ORF">C7453_11240</name>
</gene>
<accession>A0A370FZU9</accession>